<dbReference type="GeneID" id="63728722"/>
<evidence type="ECO:0000313" key="3">
    <source>
        <dbReference type="Proteomes" id="UP000184073"/>
    </source>
</evidence>
<organism evidence="2 3">
    <name type="scientific">Aspergillus versicolor CBS 583.65</name>
    <dbReference type="NCBI Taxonomy" id="1036611"/>
    <lineage>
        <taxon>Eukaryota</taxon>
        <taxon>Fungi</taxon>
        <taxon>Dikarya</taxon>
        <taxon>Ascomycota</taxon>
        <taxon>Pezizomycotina</taxon>
        <taxon>Eurotiomycetes</taxon>
        <taxon>Eurotiomycetidae</taxon>
        <taxon>Eurotiales</taxon>
        <taxon>Aspergillaceae</taxon>
        <taxon>Aspergillus</taxon>
        <taxon>Aspergillus subgen. Nidulantes</taxon>
    </lineage>
</organism>
<dbReference type="AlphaFoldDB" id="A0A1L9PVN8"/>
<feature type="region of interest" description="Disordered" evidence="1">
    <location>
        <begin position="35"/>
        <end position="54"/>
    </location>
</feature>
<dbReference type="Proteomes" id="UP000184073">
    <property type="component" value="Unassembled WGS sequence"/>
</dbReference>
<accession>A0A1L9PVN8</accession>
<keyword evidence="3" id="KW-1185">Reference proteome</keyword>
<reference evidence="3" key="1">
    <citation type="journal article" date="2017" name="Genome Biol.">
        <title>Comparative genomics reveals high biological diversity and specific adaptations in the industrially and medically important fungal genus Aspergillus.</title>
        <authorList>
            <person name="de Vries R.P."/>
            <person name="Riley R."/>
            <person name="Wiebenga A."/>
            <person name="Aguilar-Osorio G."/>
            <person name="Amillis S."/>
            <person name="Uchima C.A."/>
            <person name="Anderluh G."/>
            <person name="Asadollahi M."/>
            <person name="Askin M."/>
            <person name="Barry K."/>
            <person name="Battaglia E."/>
            <person name="Bayram O."/>
            <person name="Benocci T."/>
            <person name="Braus-Stromeyer S.A."/>
            <person name="Caldana C."/>
            <person name="Canovas D."/>
            <person name="Cerqueira G.C."/>
            <person name="Chen F."/>
            <person name="Chen W."/>
            <person name="Choi C."/>
            <person name="Clum A."/>
            <person name="Dos Santos R.A."/>
            <person name="Damasio A.R."/>
            <person name="Diallinas G."/>
            <person name="Emri T."/>
            <person name="Fekete E."/>
            <person name="Flipphi M."/>
            <person name="Freyberg S."/>
            <person name="Gallo A."/>
            <person name="Gournas C."/>
            <person name="Habgood R."/>
            <person name="Hainaut M."/>
            <person name="Harispe M.L."/>
            <person name="Henrissat B."/>
            <person name="Hilden K.S."/>
            <person name="Hope R."/>
            <person name="Hossain A."/>
            <person name="Karabika E."/>
            <person name="Karaffa L."/>
            <person name="Karanyi Z."/>
            <person name="Krasevec N."/>
            <person name="Kuo A."/>
            <person name="Kusch H."/>
            <person name="LaButti K."/>
            <person name="Lagendijk E.L."/>
            <person name="Lapidus A."/>
            <person name="Levasseur A."/>
            <person name="Lindquist E."/>
            <person name="Lipzen A."/>
            <person name="Logrieco A.F."/>
            <person name="MacCabe A."/>
            <person name="Maekelae M.R."/>
            <person name="Malavazi I."/>
            <person name="Melin P."/>
            <person name="Meyer V."/>
            <person name="Mielnichuk N."/>
            <person name="Miskei M."/>
            <person name="Molnar A.P."/>
            <person name="Mule G."/>
            <person name="Ngan C.Y."/>
            <person name="Orejas M."/>
            <person name="Orosz E."/>
            <person name="Ouedraogo J.P."/>
            <person name="Overkamp K.M."/>
            <person name="Park H.-S."/>
            <person name="Perrone G."/>
            <person name="Piumi F."/>
            <person name="Punt P.J."/>
            <person name="Ram A.F."/>
            <person name="Ramon A."/>
            <person name="Rauscher S."/>
            <person name="Record E."/>
            <person name="Riano-Pachon D.M."/>
            <person name="Robert V."/>
            <person name="Roehrig J."/>
            <person name="Ruller R."/>
            <person name="Salamov A."/>
            <person name="Salih N.S."/>
            <person name="Samson R.A."/>
            <person name="Sandor E."/>
            <person name="Sanguinetti M."/>
            <person name="Schuetze T."/>
            <person name="Sepcic K."/>
            <person name="Shelest E."/>
            <person name="Sherlock G."/>
            <person name="Sophianopoulou V."/>
            <person name="Squina F.M."/>
            <person name="Sun H."/>
            <person name="Susca A."/>
            <person name="Todd R.B."/>
            <person name="Tsang A."/>
            <person name="Unkles S.E."/>
            <person name="van de Wiele N."/>
            <person name="van Rossen-Uffink D."/>
            <person name="Oliveira J.V."/>
            <person name="Vesth T.C."/>
            <person name="Visser J."/>
            <person name="Yu J.-H."/>
            <person name="Zhou M."/>
            <person name="Andersen M.R."/>
            <person name="Archer D.B."/>
            <person name="Baker S.E."/>
            <person name="Benoit I."/>
            <person name="Brakhage A.A."/>
            <person name="Braus G.H."/>
            <person name="Fischer R."/>
            <person name="Frisvad J.C."/>
            <person name="Goldman G.H."/>
            <person name="Houbraken J."/>
            <person name="Oakley B."/>
            <person name="Pocsi I."/>
            <person name="Scazzocchio C."/>
            <person name="Seiboth B."/>
            <person name="vanKuyk P.A."/>
            <person name="Wortman J."/>
            <person name="Dyer P.S."/>
            <person name="Grigoriev I.V."/>
        </authorList>
    </citation>
    <scope>NUCLEOTIDE SEQUENCE [LARGE SCALE GENOMIC DNA]</scope>
    <source>
        <strain evidence="3">CBS 583.65</strain>
    </source>
</reference>
<gene>
    <name evidence="2" type="ORF">ASPVEDRAFT_45113</name>
</gene>
<proteinExistence type="predicted"/>
<protein>
    <submittedName>
        <fullName evidence="2">Uncharacterized protein</fullName>
    </submittedName>
</protein>
<sequence length="148" mass="16199">MGISRRENPQLLPRLLPLPLLLPTFPVPPRLNKPPYTPMARIPNNSTHKLPPRPRLNGMNKLIKQPTTLCLQHTNPNRLNPPPPTPPNPTTVHLIIHPRLPHPTPVLVHSHTCVNSPTTPGLLSMHKDHVVDAPCEPAALLGIIPGGA</sequence>
<dbReference type="VEuPathDB" id="FungiDB:ASPVEDRAFT_45113"/>
<evidence type="ECO:0000256" key="1">
    <source>
        <dbReference type="SAM" id="MobiDB-lite"/>
    </source>
</evidence>
<name>A0A1L9PVN8_ASPVE</name>
<dbReference type="RefSeq" id="XP_040671372.1">
    <property type="nucleotide sequence ID" value="XM_040813211.1"/>
</dbReference>
<evidence type="ECO:0000313" key="2">
    <source>
        <dbReference type="EMBL" id="OJJ05610.1"/>
    </source>
</evidence>
<dbReference type="EMBL" id="KV878133">
    <property type="protein sequence ID" value="OJJ05610.1"/>
    <property type="molecule type" value="Genomic_DNA"/>
</dbReference>